<comment type="caution">
    <text evidence="3">The sequence shown here is derived from an EMBL/GenBank/DDBJ whole genome shotgun (WGS) entry which is preliminary data.</text>
</comment>
<dbReference type="EMBL" id="JBBLZC010000028">
    <property type="protein sequence ID" value="MEK0085478.1"/>
    <property type="molecule type" value="Genomic_DNA"/>
</dbReference>
<feature type="domain" description="Phytase-like" evidence="2">
    <location>
        <begin position="65"/>
        <end position="303"/>
    </location>
</feature>
<dbReference type="Proteomes" id="UP001375743">
    <property type="component" value="Unassembled WGS sequence"/>
</dbReference>
<name>A0ABU8XWA3_9PROT</name>
<evidence type="ECO:0000313" key="4">
    <source>
        <dbReference type="Proteomes" id="UP001375743"/>
    </source>
</evidence>
<evidence type="ECO:0000256" key="1">
    <source>
        <dbReference type="SAM" id="SignalP"/>
    </source>
</evidence>
<keyword evidence="1" id="KW-0732">Signal</keyword>
<gene>
    <name evidence="3" type="ORF">U1T56_20180</name>
</gene>
<keyword evidence="4" id="KW-1185">Reference proteome</keyword>
<dbReference type="RefSeq" id="WP_418161328.1">
    <property type="nucleotide sequence ID" value="NZ_JBBLZC010000028.1"/>
</dbReference>
<evidence type="ECO:0000259" key="2">
    <source>
        <dbReference type="Pfam" id="PF13449"/>
    </source>
</evidence>
<feature type="signal peptide" evidence="1">
    <location>
        <begin position="1"/>
        <end position="21"/>
    </location>
</feature>
<sequence length="331" mass="35752">MKKPFRLACLVFLLPAAAACAPRPLAAGPGLIRAEPLGSAQAPLPERLGRLELDGAWVLSGSEASFGGISAARWDGDRLLLLSDRSRLFVLGWPAHARARPFTAPVLEERALADRHGRPLDAEALVLLPGDTRLVADEGQERLWRFAPGREKPEGAGRPLPELALSDASGNEGVEALARLPGGDLLAIREATSDDGLHPAVRLEERTAQRLRYRAAEGFRPTDADAAGSHLFVLERRVSLLSGWQARIVAVPLATLPHDPAGIVTGQELAVLSGPQLGENYEALAVRKEGDAYRLLVAADDNFNPLQRTLLLELRWRPDRGETEPPDPSVR</sequence>
<proteinExistence type="predicted"/>
<dbReference type="PROSITE" id="PS51257">
    <property type="entry name" value="PROKAR_LIPOPROTEIN"/>
    <property type="match status" value="1"/>
</dbReference>
<evidence type="ECO:0000313" key="3">
    <source>
        <dbReference type="EMBL" id="MEK0085478.1"/>
    </source>
</evidence>
<accession>A0ABU8XWA3</accession>
<dbReference type="InterPro" id="IPR014567">
    <property type="entry name" value="UCP031900"/>
</dbReference>
<reference evidence="3 4" key="1">
    <citation type="submission" date="2024-01" db="EMBL/GenBank/DDBJ databases">
        <title>Multi-omics insights into the function and evolution of sodium benzoate biodegradation pathways in Benzoatithermus flavus gen. nov., sp. nov. from hot spring.</title>
        <authorList>
            <person name="Hu C.-J."/>
            <person name="Li W.-J."/>
        </authorList>
    </citation>
    <scope>NUCLEOTIDE SEQUENCE [LARGE SCALE GENOMIC DNA]</scope>
    <source>
        <strain evidence="3 4">SYSU G07066</strain>
    </source>
</reference>
<dbReference type="InterPro" id="IPR027372">
    <property type="entry name" value="Phytase-like_dom"/>
</dbReference>
<organism evidence="3 4">
    <name type="scientific">Benzoatithermus flavus</name>
    <dbReference type="NCBI Taxonomy" id="3108223"/>
    <lineage>
        <taxon>Bacteria</taxon>
        <taxon>Pseudomonadati</taxon>
        <taxon>Pseudomonadota</taxon>
        <taxon>Alphaproteobacteria</taxon>
        <taxon>Geminicoccales</taxon>
        <taxon>Geminicoccaceae</taxon>
        <taxon>Benzoatithermus</taxon>
    </lineage>
</organism>
<dbReference type="PIRSF" id="PIRSF031900">
    <property type="entry name" value="UCP031900"/>
    <property type="match status" value="1"/>
</dbReference>
<feature type="chain" id="PRO_5046041828" evidence="1">
    <location>
        <begin position="22"/>
        <end position="331"/>
    </location>
</feature>
<dbReference type="Pfam" id="PF13449">
    <property type="entry name" value="Phytase-like"/>
    <property type="match status" value="1"/>
</dbReference>
<protein>
    <submittedName>
        <fullName evidence="3">Esterase-like activity of phytase family protein</fullName>
    </submittedName>
</protein>